<dbReference type="SUPFAM" id="SSF52540">
    <property type="entry name" value="P-loop containing nucleoside triphosphate hydrolases"/>
    <property type="match status" value="1"/>
</dbReference>
<gene>
    <name evidence="1" type="ORF">PBRASI_LOCUS11349</name>
</gene>
<evidence type="ECO:0000313" key="1">
    <source>
        <dbReference type="EMBL" id="CAG8671902.1"/>
    </source>
</evidence>
<feature type="non-terminal residue" evidence="1">
    <location>
        <position position="1"/>
    </location>
</feature>
<dbReference type="AlphaFoldDB" id="A0A9N9EFH4"/>
<dbReference type="Gene3D" id="3.40.50.300">
    <property type="entry name" value="P-loop containing nucleotide triphosphate hydrolases"/>
    <property type="match status" value="1"/>
</dbReference>
<evidence type="ECO:0000313" key="2">
    <source>
        <dbReference type="Proteomes" id="UP000789739"/>
    </source>
</evidence>
<reference evidence="1" key="1">
    <citation type="submission" date="2021-06" db="EMBL/GenBank/DDBJ databases">
        <authorList>
            <person name="Kallberg Y."/>
            <person name="Tangrot J."/>
            <person name="Rosling A."/>
        </authorList>
    </citation>
    <scope>NUCLEOTIDE SEQUENCE</scope>
    <source>
        <strain evidence="1">BR232B</strain>
    </source>
</reference>
<keyword evidence="2" id="KW-1185">Reference proteome</keyword>
<name>A0A9N9EFH4_9GLOM</name>
<feature type="non-terminal residue" evidence="1">
    <location>
        <position position="261"/>
    </location>
</feature>
<comment type="caution">
    <text evidence="1">The sequence shown here is derived from an EMBL/GenBank/DDBJ whole genome shotgun (WGS) entry which is preliminary data.</text>
</comment>
<proteinExistence type="predicted"/>
<dbReference type="OrthoDB" id="2396816at2759"/>
<sequence>VVRTRSQSAEELNMELSMPPMKRKRWMVNNAMHSDDYLRYYFANPLKSSIPMIENICDRHFVALYGPRASGKSTRVNTIIKYLIKRGYICNFITLEHVATNENFWSSFGQCLQRGGPKKYFDGCRNITSSEDFLAYFARGRWGNDDTDYDSLPRIILFIDEFDRIRGLAENQLNNFLDILQGIKNSQPGTFIIYTIVVIGTFSIQHLDSTSTTSPFNNMWAFRNPMLTKSQVQEIYDDFAREWEINIEEAVINDIYQQTNG</sequence>
<protein>
    <submittedName>
        <fullName evidence="1">10096_t:CDS:1</fullName>
    </submittedName>
</protein>
<accession>A0A9N9EFH4</accession>
<dbReference type="Proteomes" id="UP000789739">
    <property type="component" value="Unassembled WGS sequence"/>
</dbReference>
<dbReference type="InterPro" id="IPR027417">
    <property type="entry name" value="P-loop_NTPase"/>
</dbReference>
<organism evidence="1 2">
    <name type="scientific">Paraglomus brasilianum</name>
    <dbReference type="NCBI Taxonomy" id="144538"/>
    <lineage>
        <taxon>Eukaryota</taxon>
        <taxon>Fungi</taxon>
        <taxon>Fungi incertae sedis</taxon>
        <taxon>Mucoromycota</taxon>
        <taxon>Glomeromycotina</taxon>
        <taxon>Glomeromycetes</taxon>
        <taxon>Paraglomerales</taxon>
        <taxon>Paraglomeraceae</taxon>
        <taxon>Paraglomus</taxon>
    </lineage>
</organism>
<dbReference type="EMBL" id="CAJVPI010005108">
    <property type="protein sequence ID" value="CAG8671902.1"/>
    <property type="molecule type" value="Genomic_DNA"/>
</dbReference>